<feature type="domain" description="Retrovirus-related Pol polyprotein from transposon TNT 1-94-like beta-barrel" evidence="1">
    <location>
        <begin position="16"/>
        <end position="96"/>
    </location>
</feature>
<evidence type="ECO:0000259" key="1">
    <source>
        <dbReference type="Pfam" id="PF22936"/>
    </source>
</evidence>
<accession>A0A1Q3BWM6</accession>
<evidence type="ECO:0000313" key="3">
    <source>
        <dbReference type="Proteomes" id="UP000187406"/>
    </source>
</evidence>
<dbReference type="Pfam" id="PF22936">
    <property type="entry name" value="Pol_BBD"/>
    <property type="match status" value="1"/>
</dbReference>
<name>A0A1Q3BWM6_CEPFO</name>
<dbReference type="InParanoid" id="A0A1Q3BWM6"/>
<evidence type="ECO:0000313" key="2">
    <source>
        <dbReference type="EMBL" id="GAV72193.1"/>
    </source>
</evidence>
<dbReference type="EMBL" id="BDDD01000975">
    <property type="protein sequence ID" value="GAV72193.1"/>
    <property type="molecule type" value="Genomic_DNA"/>
</dbReference>
<proteinExistence type="predicted"/>
<protein>
    <recommendedName>
        <fullName evidence="1">Retrovirus-related Pol polyprotein from transposon TNT 1-94-like beta-barrel domain-containing protein</fullName>
    </recommendedName>
</protein>
<comment type="caution">
    <text evidence="2">The sequence shown here is derived from an EMBL/GenBank/DDBJ whole genome shotgun (WGS) entry which is preliminary data.</text>
</comment>
<dbReference type="OrthoDB" id="1194585at2759"/>
<reference evidence="3" key="1">
    <citation type="submission" date="2016-04" db="EMBL/GenBank/DDBJ databases">
        <title>Cephalotus genome sequencing.</title>
        <authorList>
            <person name="Fukushima K."/>
            <person name="Hasebe M."/>
            <person name="Fang X."/>
        </authorList>
    </citation>
    <scope>NUCLEOTIDE SEQUENCE [LARGE SCALE GENOMIC DNA]</scope>
    <source>
        <strain evidence="3">cv. St1</strain>
    </source>
</reference>
<sequence>MAIIDENHTSKSAKGWVLDFVASIHICYEKNCFVTLKKGKDLSHITMGNREKMKIESIGCVRLKLHDGVVKTIQHMRYVLKFDYYVISLRELASRAYTYVGKRDWCKVYKNDVLILQGKRDVKNIYLLDDGSTFEKTRDEDIVVLARGEKKRKIEKRARFSDVVEVFGRFESIEEFVGFLLESHIGKTQRDVGKPNVSTNKAFMCRFYLHVILLIKNIASVSLLREGITSKWYHKFLVLSNR</sequence>
<dbReference type="AlphaFoldDB" id="A0A1Q3BWM6"/>
<keyword evidence="3" id="KW-1185">Reference proteome</keyword>
<organism evidence="2 3">
    <name type="scientific">Cephalotus follicularis</name>
    <name type="common">Albany pitcher plant</name>
    <dbReference type="NCBI Taxonomy" id="3775"/>
    <lineage>
        <taxon>Eukaryota</taxon>
        <taxon>Viridiplantae</taxon>
        <taxon>Streptophyta</taxon>
        <taxon>Embryophyta</taxon>
        <taxon>Tracheophyta</taxon>
        <taxon>Spermatophyta</taxon>
        <taxon>Magnoliopsida</taxon>
        <taxon>eudicotyledons</taxon>
        <taxon>Gunneridae</taxon>
        <taxon>Pentapetalae</taxon>
        <taxon>rosids</taxon>
        <taxon>fabids</taxon>
        <taxon>Oxalidales</taxon>
        <taxon>Cephalotaceae</taxon>
        <taxon>Cephalotus</taxon>
    </lineage>
</organism>
<gene>
    <name evidence="2" type="ORF">CFOL_v3_15682</name>
</gene>
<dbReference type="InterPro" id="IPR054722">
    <property type="entry name" value="PolX-like_BBD"/>
</dbReference>
<dbReference type="Proteomes" id="UP000187406">
    <property type="component" value="Unassembled WGS sequence"/>
</dbReference>